<dbReference type="SUPFAM" id="SSF82866">
    <property type="entry name" value="Multidrug efflux transporter AcrB transmembrane domain"/>
    <property type="match status" value="2"/>
</dbReference>
<dbReference type="AlphaFoldDB" id="A0A9N8EE32"/>
<keyword evidence="2" id="KW-0472">Membrane</keyword>
<comment type="similarity">
    <text evidence="1">Belongs to the patched family.</text>
</comment>
<dbReference type="InterPro" id="IPR053958">
    <property type="entry name" value="HMGCR/SNAP/NPC1-like_SSD"/>
</dbReference>
<dbReference type="Pfam" id="PF12349">
    <property type="entry name" value="Sterol-sensing"/>
    <property type="match status" value="1"/>
</dbReference>
<keyword evidence="2" id="KW-1133">Transmembrane helix</keyword>
<sequence length="979" mass="106802">MCSADQDNQESEVGGCEKIGNWIDDLIRDVFYKIGKFVSFRPWTTIGLTMLIGIGFGGGFAVLESENRPEELWVPQNTLAEKEQEMYLNYFPPTTRINTMIISSKSPNNQKNVLTETTIQDALSLQQEIHTTPSNFNNDTFTANSTLVDLCTKAGGSCASSYDGVCQCLMSGILKMWNYDLETFNNDPDFMDTLNQYGSKEDLMAVLGNPTFDSSDQLVSAEAFTVTYFLDDRSYVQDGSTQDPINEQWEQDAFLDVIQKDPTPYTNVNIAYFSTRSFSDEFGGAITGDLNLVQISYLVTFVFLGATLGKIKCGPGSRWSMSIAAVAMIGLSTIAGFGLSALIGLFFGPVHSLLPFILLGIGVDDCFVIVNAFDRERKVPRKHEDDEALVERCARGLSRAGASITVTSMTDLVAFAISSTSALPALASFCAYASISITFLWFFASTFFTACLVLDERRQRGNRRDCFCCLTRGSGGNDNDNDNNDNELTEEDLNDNQEGIASTYFRKYHAPAILSKPGKAIVLLIFAGLLGFGIYGAINLSVENTERNFIPTDSYIIDYTDAADTWFSDDGTSVYFIFEETQANIGNGIYDKRVELADLDQRLTEKSTAPPYIAEPVSADAYRNVMTGLEEYLIAEGTDAIGNATLGADGWPTNQEDFVMTLENYVNFGAPGSQYSQDVAMVSDAETRETRLEAIRVEAEYVRLTKEKRGEVIEDSSKQIEAMDATRAMQESWTDLPPSFTYSNIFLAVEGFKVIQQELFSNVGLAIMSVAIIVLLTVGSFTTTILITLNVAFCIVEILGFMWAIGIAIDSVSVINIVLSVGLSVDYSAHVGHSFMLKGGNNWDRRVTETLADIGAAVLCGATSTFLAVAVLLGSSSYVFKVLSTQFALTVALGVSHGLVLLPVLMSLVGPKPFAAAEDLDAPVAGGKKEDNDDDVEITKKVDNASSEEDDASIPVPVMVEAEVPALTRVESDAKSIEV</sequence>
<dbReference type="PROSITE" id="PS50156">
    <property type="entry name" value="SSD"/>
    <property type="match status" value="1"/>
</dbReference>
<evidence type="ECO:0000256" key="2">
    <source>
        <dbReference type="SAM" id="Phobius"/>
    </source>
</evidence>
<evidence type="ECO:0000256" key="1">
    <source>
        <dbReference type="ARBA" id="ARBA00005585"/>
    </source>
</evidence>
<accession>A0A9N8EE32</accession>
<protein>
    <submittedName>
        <fullName evidence="4">Pick C1-like protein 1</fullName>
    </submittedName>
</protein>
<feature type="transmembrane region" description="Helical" evidence="2">
    <location>
        <begin position="292"/>
        <end position="311"/>
    </location>
</feature>
<evidence type="ECO:0000259" key="3">
    <source>
        <dbReference type="PROSITE" id="PS50156"/>
    </source>
</evidence>
<feature type="transmembrane region" description="Helical" evidence="2">
    <location>
        <begin position="887"/>
        <end position="909"/>
    </location>
</feature>
<proteinExistence type="inferred from homology"/>
<comment type="caution">
    <text evidence="4">The sequence shown here is derived from an EMBL/GenBank/DDBJ whole genome shotgun (WGS) entry which is preliminary data.</text>
</comment>
<dbReference type="Gene3D" id="1.20.1640.10">
    <property type="entry name" value="Multidrug efflux transporter AcrB transmembrane domain"/>
    <property type="match status" value="2"/>
</dbReference>
<dbReference type="PANTHER" id="PTHR10796:SF92">
    <property type="entry name" value="PATCHED-RELATED, ISOFORM A"/>
    <property type="match status" value="1"/>
</dbReference>
<feature type="transmembrane region" description="Helical" evidence="2">
    <location>
        <begin position="785"/>
        <end position="805"/>
    </location>
</feature>
<feature type="transmembrane region" description="Helical" evidence="2">
    <location>
        <begin position="323"/>
        <end position="347"/>
    </location>
</feature>
<feature type="transmembrane region" description="Helical" evidence="2">
    <location>
        <begin position="431"/>
        <end position="454"/>
    </location>
</feature>
<feature type="transmembrane region" description="Helical" evidence="2">
    <location>
        <begin position="850"/>
        <end position="875"/>
    </location>
</feature>
<feature type="transmembrane region" description="Helical" evidence="2">
    <location>
        <begin position="520"/>
        <end position="538"/>
    </location>
</feature>
<dbReference type="OrthoDB" id="41827at2759"/>
<gene>
    <name evidence="4" type="ORF">SEMRO_1043_G234830.1</name>
</gene>
<keyword evidence="5" id="KW-1185">Reference proteome</keyword>
<reference evidence="4" key="1">
    <citation type="submission" date="2020-06" db="EMBL/GenBank/DDBJ databases">
        <authorList>
            <consortium name="Plant Systems Biology data submission"/>
        </authorList>
    </citation>
    <scope>NUCLEOTIDE SEQUENCE</scope>
    <source>
        <strain evidence="4">D6</strain>
    </source>
</reference>
<feature type="transmembrane region" description="Helical" evidence="2">
    <location>
        <begin position="759"/>
        <end position="778"/>
    </location>
</feature>
<dbReference type="InterPro" id="IPR051697">
    <property type="entry name" value="Patched_domain-protein"/>
</dbReference>
<feature type="transmembrane region" description="Helical" evidence="2">
    <location>
        <begin position="811"/>
        <end position="829"/>
    </location>
</feature>
<organism evidence="4 5">
    <name type="scientific">Seminavis robusta</name>
    <dbReference type="NCBI Taxonomy" id="568900"/>
    <lineage>
        <taxon>Eukaryota</taxon>
        <taxon>Sar</taxon>
        <taxon>Stramenopiles</taxon>
        <taxon>Ochrophyta</taxon>
        <taxon>Bacillariophyta</taxon>
        <taxon>Bacillariophyceae</taxon>
        <taxon>Bacillariophycidae</taxon>
        <taxon>Naviculales</taxon>
        <taxon>Naviculaceae</taxon>
        <taxon>Seminavis</taxon>
    </lineage>
</organism>
<dbReference type="Proteomes" id="UP001153069">
    <property type="component" value="Unassembled WGS sequence"/>
</dbReference>
<keyword evidence="2" id="KW-0812">Transmembrane</keyword>
<feature type="domain" description="SSD" evidence="3">
    <location>
        <begin position="289"/>
        <end position="454"/>
    </location>
</feature>
<dbReference type="EMBL" id="CAICTM010001041">
    <property type="protein sequence ID" value="CAB9519756.1"/>
    <property type="molecule type" value="Genomic_DNA"/>
</dbReference>
<feature type="transmembrane region" description="Helical" evidence="2">
    <location>
        <begin position="43"/>
        <end position="63"/>
    </location>
</feature>
<dbReference type="PANTHER" id="PTHR10796">
    <property type="entry name" value="PATCHED-RELATED"/>
    <property type="match status" value="1"/>
</dbReference>
<name>A0A9N8EE32_9STRA</name>
<feature type="transmembrane region" description="Helical" evidence="2">
    <location>
        <begin position="353"/>
        <end position="373"/>
    </location>
</feature>
<evidence type="ECO:0000313" key="4">
    <source>
        <dbReference type="EMBL" id="CAB9519756.1"/>
    </source>
</evidence>
<dbReference type="InterPro" id="IPR000731">
    <property type="entry name" value="SSD"/>
</dbReference>
<dbReference type="GO" id="GO:0016020">
    <property type="term" value="C:membrane"/>
    <property type="evidence" value="ECO:0007669"/>
    <property type="project" value="TreeGrafter"/>
</dbReference>
<evidence type="ECO:0000313" key="5">
    <source>
        <dbReference type="Proteomes" id="UP001153069"/>
    </source>
</evidence>